<gene>
    <name evidence="7" type="ORF">CVT24_005028</name>
</gene>
<dbReference type="EMBL" id="NHTK01001320">
    <property type="protein sequence ID" value="PPR00287.1"/>
    <property type="molecule type" value="Genomic_DNA"/>
</dbReference>
<evidence type="ECO:0000256" key="3">
    <source>
        <dbReference type="ARBA" id="ARBA00022692"/>
    </source>
</evidence>
<dbReference type="InParanoid" id="A0A409YBA4"/>
<dbReference type="OrthoDB" id="10027013at2759"/>
<comment type="similarity">
    <text evidence="2">Belongs to the unc-50 family.</text>
</comment>
<dbReference type="PANTHER" id="PTHR12841:SF6">
    <property type="entry name" value="PROTEIN UNC-50 HOMOLOG"/>
    <property type="match status" value="1"/>
</dbReference>
<feature type="transmembrane region" description="Helical" evidence="6">
    <location>
        <begin position="176"/>
        <end position="196"/>
    </location>
</feature>
<dbReference type="Pfam" id="PF05216">
    <property type="entry name" value="UNC-50"/>
    <property type="match status" value="1"/>
</dbReference>
<dbReference type="InterPro" id="IPR007881">
    <property type="entry name" value="UNC-50"/>
</dbReference>
<proteinExistence type="inferred from homology"/>
<feature type="transmembrane region" description="Helical" evidence="6">
    <location>
        <begin position="119"/>
        <end position="144"/>
    </location>
</feature>
<keyword evidence="8" id="KW-1185">Reference proteome</keyword>
<dbReference type="FunCoup" id="A0A409YBA4">
    <property type="interactions" value="355"/>
</dbReference>
<dbReference type="PANTHER" id="PTHR12841">
    <property type="entry name" value="PROTEIN UNC-50 HOMOLOG"/>
    <property type="match status" value="1"/>
</dbReference>
<evidence type="ECO:0000313" key="7">
    <source>
        <dbReference type="EMBL" id="PPR00287.1"/>
    </source>
</evidence>
<keyword evidence="5 6" id="KW-0472">Membrane</keyword>
<accession>A0A409YBA4</accession>
<sequence length="267" mass="30414">MNASYASEEGLSSGRSSNSFRLPVIFRRLHRFQQMAGVVEQNVGLTCANIYKQDFELAAWQLTYLCLAPRRVYRNVYFHKQTKNTWARDDPAILVLIGACLVVSAIAWGVVYSYTLFEILNLALLMILRDFLVSGIVIATVLWFTTNRLLLSPPSHSTPADSRVEWAYAFDVHTNAFFPLYLTLYLAQLFLLPIVLRDNWVCLWVGNTLYLAAFAQYVYGVYLGLNALPFLIRSELLLAPLLPLFTAYIVSLLGFPVAQFVLRAYFR</sequence>
<reference evidence="7 8" key="1">
    <citation type="journal article" date="2018" name="Evol. Lett.">
        <title>Horizontal gene cluster transfer increased hallucinogenic mushroom diversity.</title>
        <authorList>
            <person name="Reynolds H.T."/>
            <person name="Vijayakumar V."/>
            <person name="Gluck-Thaler E."/>
            <person name="Korotkin H.B."/>
            <person name="Matheny P.B."/>
            <person name="Slot J.C."/>
        </authorList>
    </citation>
    <scope>NUCLEOTIDE SEQUENCE [LARGE SCALE GENOMIC DNA]</scope>
    <source>
        <strain evidence="7 8">2629</strain>
    </source>
</reference>
<comment type="caution">
    <text evidence="7">The sequence shown here is derived from an EMBL/GenBank/DDBJ whole genome shotgun (WGS) entry which is preliminary data.</text>
</comment>
<dbReference type="GO" id="GO:0000139">
    <property type="term" value="C:Golgi membrane"/>
    <property type="evidence" value="ECO:0007669"/>
    <property type="project" value="TreeGrafter"/>
</dbReference>
<dbReference type="STRING" id="181874.A0A409YBA4"/>
<evidence type="ECO:0000256" key="2">
    <source>
        <dbReference type="ARBA" id="ARBA00006293"/>
    </source>
</evidence>
<dbReference type="AlphaFoldDB" id="A0A409YBA4"/>
<organism evidence="7 8">
    <name type="scientific">Panaeolus cyanescens</name>
    <dbReference type="NCBI Taxonomy" id="181874"/>
    <lineage>
        <taxon>Eukaryota</taxon>
        <taxon>Fungi</taxon>
        <taxon>Dikarya</taxon>
        <taxon>Basidiomycota</taxon>
        <taxon>Agaricomycotina</taxon>
        <taxon>Agaricomycetes</taxon>
        <taxon>Agaricomycetidae</taxon>
        <taxon>Agaricales</taxon>
        <taxon>Agaricineae</taxon>
        <taxon>Galeropsidaceae</taxon>
        <taxon>Panaeolus</taxon>
    </lineage>
</organism>
<dbReference type="Proteomes" id="UP000284842">
    <property type="component" value="Unassembled WGS sequence"/>
</dbReference>
<keyword evidence="4 6" id="KW-1133">Transmembrane helix</keyword>
<protein>
    <recommendedName>
        <fullName evidence="9">UNC-50-like protein</fullName>
    </recommendedName>
</protein>
<name>A0A409YBA4_9AGAR</name>
<evidence type="ECO:0000256" key="6">
    <source>
        <dbReference type="SAM" id="Phobius"/>
    </source>
</evidence>
<evidence type="ECO:0000256" key="5">
    <source>
        <dbReference type="ARBA" id="ARBA00023136"/>
    </source>
</evidence>
<evidence type="ECO:0000256" key="1">
    <source>
        <dbReference type="ARBA" id="ARBA00004141"/>
    </source>
</evidence>
<comment type="subcellular location">
    <subcellularLocation>
        <location evidence="1">Membrane</location>
        <topology evidence="1">Multi-pass membrane protein</topology>
    </subcellularLocation>
</comment>
<evidence type="ECO:0008006" key="9">
    <source>
        <dbReference type="Google" id="ProtNLM"/>
    </source>
</evidence>
<keyword evidence="3 6" id="KW-0812">Transmembrane</keyword>
<feature type="transmembrane region" description="Helical" evidence="6">
    <location>
        <begin position="208"/>
        <end position="232"/>
    </location>
</feature>
<evidence type="ECO:0000313" key="8">
    <source>
        <dbReference type="Proteomes" id="UP000284842"/>
    </source>
</evidence>
<feature type="transmembrane region" description="Helical" evidence="6">
    <location>
        <begin position="244"/>
        <end position="266"/>
    </location>
</feature>
<evidence type="ECO:0000256" key="4">
    <source>
        <dbReference type="ARBA" id="ARBA00022989"/>
    </source>
</evidence>
<feature type="transmembrane region" description="Helical" evidence="6">
    <location>
        <begin position="92"/>
        <end position="112"/>
    </location>
</feature>